<evidence type="ECO:0008006" key="3">
    <source>
        <dbReference type="Google" id="ProtNLM"/>
    </source>
</evidence>
<evidence type="ECO:0000313" key="2">
    <source>
        <dbReference type="Proteomes" id="UP000199595"/>
    </source>
</evidence>
<dbReference type="Proteomes" id="UP000199595">
    <property type="component" value="Unassembled WGS sequence"/>
</dbReference>
<gene>
    <name evidence="1" type="ORF">SAMN05444411_103116</name>
</gene>
<accession>A0A1H2Z102</accession>
<keyword evidence="2" id="KW-1185">Reference proteome</keyword>
<reference evidence="1 2" key="1">
    <citation type="submission" date="2016-10" db="EMBL/GenBank/DDBJ databases">
        <authorList>
            <person name="de Groot N.N."/>
        </authorList>
    </citation>
    <scope>NUCLEOTIDE SEQUENCE [LARGE SCALE GENOMIC DNA]</scope>
    <source>
        <strain evidence="1 2">DSM 24956</strain>
    </source>
</reference>
<dbReference type="Gene3D" id="2.60.40.2030">
    <property type="match status" value="1"/>
</dbReference>
<organism evidence="1 2">
    <name type="scientific">Lutibacter oricola</name>
    <dbReference type="NCBI Taxonomy" id="762486"/>
    <lineage>
        <taxon>Bacteria</taxon>
        <taxon>Pseudomonadati</taxon>
        <taxon>Bacteroidota</taxon>
        <taxon>Flavobacteriia</taxon>
        <taxon>Flavobacteriales</taxon>
        <taxon>Flavobacteriaceae</taxon>
        <taxon>Lutibacter</taxon>
    </lineage>
</organism>
<proteinExistence type="predicted"/>
<protein>
    <recommendedName>
        <fullName evidence="3">Calx-beta domain-containing protein</fullName>
    </recommendedName>
</protein>
<dbReference type="RefSeq" id="WP_139170935.1">
    <property type="nucleotide sequence ID" value="NZ_FNNJ01000003.1"/>
</dbReference>
<dbReference type="SUPFAM" id="SSF141072">
    <property type="entry name" value="CalX-like"/>
    <property type="match status" value="1"/>
</dbReference>
<dbReference type="OrthoDB" id="1439086at2"/>
<dbReference type="AlphaFoldDB" id="A0A1H2Z102"/>
<sequence length="287" mass="30945">MKNNLFKILIFSLTIAFMVSCEESGQNVYTGDSYISFGSETSTSTLESSTDIVEITAYASIPNLSETITVDFNVLLDNATASNYEIVDGKSSFTFGPGKYTDSVKIMAIDNYDEDGDKMITLELSGSGAYILGFPGPDALGKTFELTLQDDDCAFTTQELGNASWSGVDNVPSSQAGPNESQIVTSFDGTNLLLEGIGYAWLTDTAYWEEVIVDSYQVIAEVDPITGVVTIALQDLCTTTWLGDPQAPYSVQGSGQYLACSETLVIDYDLIQNGGVLRSFSETLTKN</sequence>
<dbReference type="EMBL" id="FNNJ01000003">
    <property type="protein sequence ID" value="SDX11015.1"/>
    <property type="molecule type" value="Genomic_DNA"/>
</dbReference>
<dbReference type="PROSITE" id="PS51257">
    <property type="entry name" value="PROKAR_LIPOPROTEIN"/>
    <property type="match status" value="1"/>
</dbReference>
<name>A0A1H2Z102_9FLAO</name>
<dbReference type="STRING" id="762486.SAMN05444411_103116"/>
<dbReference type="InterPro" id="IPR038081">
    <property type="entry name" value="CalX-like_sf"/>
</dbReference>
<evidence type="ECO:0000313" key="1">
    <source>
        <dbReference type="EMBL" id="SDX11015.1"/>
    </source>
</evidence>